<evidence type="ECO:0000313" key="7">
    <source>
        <dbReference type="Proteomes" id="UP000653565"/>
    </source>
</evidence>
<comment type="cofactor">
    <cofactor evidence="1">
        <name>FAD</name>
        <dbReference type="ChEBI" id="CHEBI:57692"/>
    </cofactor>
</comment>
<dbReference type="PANTHER" id="PTHR42877">
    <property type="entry name" value="L-ORNITHINE N(5)-MONOOXYGENASE-RELATED"/>
    <property type="match status" value="1"/>
</dbReference>
<keyword evidence="3" id="KW-0285">Flavoprotein</keyword>
<dbReference type="InterPro" id="IPR051209">
    <property type="entry name" value="FAD-bind_Monooxygenase_sf"/>
</dbReference>
<keyword evidence="5" id="KW-0812">Transmembrane</keyword>
<keyword evidence="5" id="KW-1133">Transmembrane helix</keyword>
<keyword evidence="7" id="KW-1185">Reference proteome</keyword>
<feature type="transmembrane region" description="Helical" evidence="5">
    <location>
        <begin position="121"/>
        <end position="138"/>
    </location>
</feature>
<dbReference type="PANTHER" id="PTHR42877:SF4">
    <property type="entry name" value="FAD_NAD(P)-BINDING DOMAIN-CONTAINING PROTEIN-RELATED"/>
    <property type="match status" value="1"/>
</dbReference>
<keyword evidence="5" id="KW-0472">Membrane</keyword>
<dbReference type="InterPro" id="IPR036188">
    <property type="entry name" value="FAD/NAD-bd_sf"/>
</dbReference>
<keyword evidence="4" id="KW-0274">FAD</keyword>
<dbReference type="EMBL" id="JAAAPX010000018">
    <property type="protein sequence ID" value="KAF4242041.1"/>
    <property type="molecule type" value="Genomic_DNA"/>
</dbReference>
<protein>
    <submittedName>
        <fullName evidence="6">Uncharacterized protein</fullName>
    </submittedName>
</protein>
<dbReference type="AlphaFoldDB" id="A0A8H4HF33"/>
<comment type="similarity">
    <text evidence="2">Belongs to the FAD-binding monooxygenase family.</text>
</comment>
<proteinExistence type="inferred from homology"/>
<gene>
    <name evidence="6" type="ORF">CNMCM6805_003156</name>
</gene>
<comment type="caution">
    <text evidence="6">The sequence shown here is derived from an EMBL/GenBank/DDBJ whole genome shotgun (WGS) entry which is preliminary data.</text>
</comment>
<reference evidence="6" key="2">
    <citation type="submission" date="2020-04" db="EMBL/GenBank/DDBJ databases">
        <authorList>
            <person name="Santos R.A.C."/>
            <person name="Steenwyk J.L."/>
            <person name="Rivero-Menendez O."/>
            <person name="Mead M.E."/>
            <person name="Silva L.P."/>
            <person name="Bastos R.W."/>
            <person name="Alastruey-Izquierdo A."/>
            <person name="Goldman G.H."/>
            <person name="Rokas A."/>
        </authorList>
    </citation>
    <scope>NUCLEOTIDE SEQUENCE</scope>
    <source>
        <strain evidence="6">CNM-CM6805</strain>
    </source>
</reference>
<organism evidence="6 7">
    <name type="scientific">Aspergillus fumigatiaffinis</name>
    <dbReference type="NCBI Taxonomy" id="340414"/>
    <lineage>
        <taxon>Eukaryota</taxon>
        <taxon>Fungi</taxon>
        <taxon>Dikarya</taxon>
        <taxon>Ascomycota</taxon>
        <taxon>Pezizomycotina</taxon>
        <taxon>Eurotiomycetes</taxon>
        <taxon>Eurotiomycetidae</taxon>
        <taxon>Eurotiales</taxon>
        <taxon>Aspergillaceae</taxon>
        <taxon>Aspergillus</taxon>
        <taxon>Aspergillus subgen. Fumigati</taxon>
    </lineage>
</organism>
<accession>A0A8H4HF33</accession>
<dbReference type="OrthoDB" id="74360at2759"/>
<sequence length="150" mass="16798">MIEAQSRYITALVSQILQAQKDGQSLALRPKPEAVKKFNEDIQAALRKSSFADPNCSSWYKTEDGRITNNWHSTVVDYQNELSRVRWDDYIAEGTGKALIAKKKETHIGRVKEETLIRNTSLLWGAASVAVALGGYYLKGSALVRGNRVR</sequence>
<evidence type="ECO:0000313" key="6">
    <source>
        <dbReference type="EMBL" id="KAF4242041.1"/>
    </source>
</evidence>
<evidence type="ECO:0000256" key="5">
    <source>
        <dbReference type="SAM" id="Phobius"/>
    </source>
</evidence>
<reference evidence="6" key="1">
    <citation type="journal article" date="2020" name="bioRxiv">
        <title>Genomic and phenotypic heterogeneity of clinical isolates of the human pathogens Aspergillus fumigatus, Aspergillus lentulus and Aspergillus fumigatiaffinis.</title>
        <authorList>
            <person name="dos Santos R.A.C."/>
            <person name="Steenwyk J.L."/>
            <person name="Rivero-Menendez O."/>
            <person name="Mead M.E."/>
            <person name="Silva L.P."/>
            <person name="Bastos R.W."/>
            <person name="Alastruey-Izquierdo A."/>
            <person name="Goldman G.H."/>
            <person name="Rokas A."/>
        </authorList>
    </citation>
    <scope>NUCLEOTIDE SEQUENCE</scope>
    <source>
        <strain evidence="6">CNM-CM6805</strain>
    </source>
</reference>
<evidence type="ECO:0000256" key="2">
    <source>
        <dbReference type="ARBA" id="ARBA00010139"/>
    </source>
</evidence>
<dbReference type="Gene3D" id="3.50.50.60">
    <property type="entry name" value="FAD/NAD(P)-binding domain"/>
    <property type="match status" value="1"/>
</dbReference>
<evidence type="ECO:0000256" key="4">
    <source>
        <dbReference type="ARBA" id="ARBA00022827"/>
    </source>
</evidence>
<evidence type="ECO:0000256" key="3">
    <source>
        <dbReference type="ARBA" id="ARBA00022630"/>
    </source>
</evidence>
<name>A0A8H4HF33_9EURO</name>
<dbReference type="Proteomes" id="UP000653565">
    <property type="component" value="Unassembled WGS sequence"/>
</dbReference>
<evidence type="ECO:0000256" key="1">
    <source>
        <dbReference type="ARBA" id="ARBA00001974"/>
    </source>
</evidence>